<evidence type="ECO:0000256" key="4">
    <source>
        <dbReference type="ARBA" id="ARBA00023163"/>
    </source>
</evidence>
<dbReference type="GO" id="GO:0005634">
    <property type="term" value="C:nucleus"/>
    <property type="evidence" value="ECO:0007669"/>
    <property type="project" value="UniProtKB-SubCell"/>
</dbReference>
<dbReference type="PANTHER" id="PTHR46665">
    <property type="entry name" value="TRANSCRIPTION FACTOR BHLH041-RELATED-RELATED"/>
    <property type="match status" value="1"/>
</dbReference>
<dbReference type="Proteomes" id="UP000583929">
    <property type="component" value="Unassembled WGS sequence"/>
</dbReference>
<dbReference type="InterPro" id="IPR055478">
    <property type="entry name" value="DUF7050"/>
</dbReference>
<feature type="compositionally biased region" description="Polar residues" evidence="7">
    <location>
        <begin position="359"/>
        <end position="371"/>
    </location>
</feature>
<feature type="compositionally biased region" description="Low complexity" evidence="7">
    <location>
        <begin position="206"/>
        <end position="226"/>
    </location>
</feature>
<name>A0A7J6H9C0_CANSA</name>
<protein>
    <recommendedName>
        <fullName evidence="8">BHLH domain-containing protein</fullName>
    </recommendedName>
</protein>
<evidence type="ECO:0000256" key="3">
    <source>
        <dbReference type="ARBA" id="ARBA00023125"/>
    </source>
</evidence>
<dbReference type="Proteomes" id="UP000525078">
    <property type="component" value="Unassembled WGS sequence"/>
</dbReference>
<feature type="coiled-coil region" evidence="6">
    <location>
        <begin position="475"/>
        <end position="509"/>
    </location>
</feature>
<comment type="caution">
    <text evidence="10">The sequence shown here is derived from an EMBL/GenBank/DDBJ whole genome shotgun (WGS) entry which is preliminary data.</text>
</comment>
<dbReference type="EMBL" id="JAATIQ010000055">
    <property type="protein sequence ID" value="KAF4391876.1"/>
    <property type="molecule type" value="Genomic_DNA"/>
</dbReference>
<keyword evidence="4" id="KW-0804">Transcription</keyword>
<reference evidence="11 12" key="1">
    <citation type="journal article" date="2020" name="bioRxiv">
        <title>Sequence and annotation of 42 cannabis genomes reveals extensive copy number variation in cannabinoid synthesis and pathogen resistance genes.</title>
        <authorList>
            <person name="Mckernan K.J."/>
            <person name="Helbert Y."/>
            <person name="Kane L.T."/>
            <person name="Ebling H."/>
            <person name="Zhang L."/>
            <person name="Liu B."/>
            <person name="Eaton Z."/>
            <person name="Mclaughlin S."/>
            <person name="Kingan S."/>
            <person name="Baybayan P."/>
            <person name="Concepcion G."/>
            <person name="Jordan M."/>
            <person name="Riva A."/>
            <person name="Barbazuk W."/>
            <person name="Harkins T."/>
        </authorList>
    </citation>
    <scope>NUCLEOTIDE SEQUENCE [LARGE SCALE GENOMIC DNA]</scope>
    <source>
        <strain evidence="11 12">cv. Jamaican Lion 4</strain>
        <strain evidence="10">Father</strain>
        <strain evidence="9">Mother</strain>
        <tissue evidence="10">Leaf</tissue>
    </source>
</reference>
<dbReference type="InterPro" id="IPR055477">
    <property type="entry name" value="DUF7049"/>
</dbReference>
<evidence type="ECO:0000256" key="6">
    <source>
        <dbReference type="SAM" id="Coils"/>
    </source>
</evidence>
<dbReference type="EMBL" id="JAATIP010000111">
    <property type="protein sequence ID" value="KAF4371489.1"/>
    <property type="molecule type" value="Genomic_DNA"/>
</dbReference>
<sequence>MDSAFSHDGNYRANFVRFLMQSVGCTYVCLWKYNPENYVFFYLDGLYYEDLNTQLPSSSSSSSSSRSLARTLFDEYCQSIILGVSANDQVPGSAFRNNSPYLELQDIELRRLASNDSQRRFYVEAGIRTAVFMGCRTGEIEIGLPIEPQMKMKMDLRNWFPEEFSSQSQVAGRDQVDRQIIISSQTQIVEQLNNPIIIKPPTDTTSNQNPLAAASSSNSSSLRSLSMDTNSPEYSSLLFSINNNPTPSTTTTNTTSSQILSIINNNPNNSQLLLQPCTTTTTTTSTTTPPPLLTMPHQQAMQAFASLRQAQFPSSESEDAAMTKAILAVLTSNSPDPTSSSSSSLYSSDHHHHHHHGQLINQKSSAFKSYSTTTHHVHHHHHPHPRLSDLNKNMFKRSVSFFRSLNFMRTRQRLQEAAANAAAAGNTGTTCRPTTSTQLHHMISERKRREKLNESFQSLRSLLPPGTKKDKASVLNSTTDYLNSLKAQVEELSKRNKELEAQVLSAAIIRSTSDDNNIINNNKNVPLLIIDSSSTTTTADHDGDDQTRRVNVRIRHVSESTSEEAQIVDLQLMITQQRANNSINVQVEDFVLRIMEFLKSVNHVSLMSMEANTQLTQSNSTTSSLHRLTLRLRIEGSEWEESTFEEAVRRVVADLAAQ</sequence>
<evidence type="ECO:0000313" key="10">
    <source>
        <dbReference type="EMBL" id="KAF4391876.1"/>
    </source>
</evidence>
<feature type="compositionally biased region" description="Low complexity" evidence="7">
    <location>
        <begin position="333"/>
        <end position="347"/>
    </location>
</feature>
<dbReference type="Gene3D" id="4.10.280.10">
    <property type="entry name" value="Helix-loop-helix DNA-binding domain"/>
    <property type="match status" value="1"/>
</dbReference>
<dbReference type="PROSITE" id="PS50888">
    <property type="entry name" value="BHLH"/>
    <property type="match status" value="1"/>
</dbReference>
<evidence type="ECO:0000256" key="7">
    <source>
        <dbReference type="SAM" id="MobiDB-lite"/>
    </source>
</evidence>
<feature type="domain" description="BHLH" evidence="8">
    <location>
        <begin position="436"/>
        <end position="485"/>
    </location>
</feature>
<keyword evidence="5" id="KW-0539">Nucleus</keyword>
<evidence type="ECO:0000256" key="1">
    <source>
        <dbReference type="ARBA" id="ARBA00004123"/>
    </source>
</evidence>
<accession>A0A7J6H9C0</accession>
<dbReference type="SUPFAM" id="SSF47459">
    <property type="entry name" value="HLH, helix-loop-helix DNA-binding domain"/>
    <property type="match status" value="1"/>
</dbReference>
<keyword evidence="2" id="KW-0805">Transcription regulation</keyword>
<dbReference type="CDD" id="cd11393">
    <property type="entry name" value="bHLH_AtbHLH_like"/>
    <property type="match status" value="1"/>
</dbReference>
<feature type="compositionally biased region" description="Basic residues" evidence="7">
    <location>
        <begin position="375"/>
        <end position="385"/>
    </location>
</feature>
<evidence type="ECO:0000313" key="12">
    <source>
        <dbReference type="Proteomes" id="UP000583929"/>
    </source>
</evidence>
<keyword evidence="6" id="KW-0175">Coiled coil</keyword>
<dbReference type="InterPro" id="IPR011598">
    <property type="entry name" value="bHLH_dom"/>
</dbReference>
<comment type="subcellular location">
    <subcellularLocation>
        <location evidence="1">Nucleus</location>
    </subcellularLocation>
</comment>
<keyword evidence="3" id="KW-0238">DNA-binding</keyword>
<organism evidence="10 12">
    <name type="scientific">Cannabis sativa</name>
    <name type="common">Hemp</name>
    <name type="synonym">Marijuana</name>
    <dbReference type="NCBI Taxonomy" id="3483"/>
    <lineage>
        <taxon>Eukaryota</taxon>
        <taxon>Viridiplantae</taxon>
        <taxon>Streptophyta</taxon>
        <taxon>Embryophyta</taxon>
        <taxon>Tracheophyta</taxon>
        <taxon>Spermatophyta</taxon>
        <taxon>Magnoliopsida</taxon>
        <taxon>eudicotyledons</taxon>
        <taxon>Gunneridae</taxon>
        <taxon>Pentapetalae</taxon>
        <taxon>rosids</taxon>
        <taxon>fabids</taxon>
        <taxon>Rosales</taxon>
        <taxon>Cannabaceae</taxon>
        <taxon>Cannabis</taxon>
    </lineage>
</organism>
<dbReference type="AlphaFoldDB" id="A0A7J6H9C0"/>
<evidence type="ECO:0000259" key="8">
    <source>
        <dbReference type="PROSITE" id="PS50888"/>
    </source>
</evidence>
<dbReference type="SMART" id="SM00353">
    <property type="entry name" value="HLH"/>
    <property type="match status" value="1"/>
</dbReference>
<evidence type="ECO:0000256" key="2">
    <source>
        <dbReference type="ARBA" id="ARBA00023015"/>
    </source>
</evidence>
<dbReference type="Pfam" id="PF23133">
    <property type="entry name" value="DUF7050"/>
    <property type="match status" value="1"/>
</dbReference>
<keyword evidence="12" id="KW-1185">Reference proteome</keyword>
<evidence type="ECO:0000313" key="11">
    <source>
        <dbReference type="Proteomes" id="UP000525078"/>
    </source>
</evidence>
<gene>
    <name evidence="9" type="ORF">F8388_002017</name>
    <name evidence="10" type="ORF">G4B88_007451</name>
</gene>
<evidence type="ECO:0000256" key="5">
    <source>
        <dbReference type="ARBA" id="ARBA00023242"/>
    </source>
</evidence>
<dbReference type="Pfam" id="PF23132">
    <property type="entry name" value="DUF7049"/>
    <property type="match status" value="1"/>
</dbReference>
<dbReference type="InterPro" id="IPR044658">
    <property type="entry name" value="bHLH92/bHLH041-like"/>
</dbReference>
<dbReference type="InterPro" id="IPR045239">
    <property type="entry name" value="bHLH95_bHLH"/>
</dbReference>
<proteinExistence type="predicted"/>
<feature type="region of interest" description="Disordered" evidence="7">
    <location>
        <begin position="199"/>
        <end position="228"/>
    </location>
</feature>
<feature type="region of interest" description="Disordered" evidence="7">
    <location>
        <begin position="333"/>
        <end position="391"/>
    </location>
</feature>
<dbReference type="PANTHER" id="PTHR46665:SF1">
    <property type="entry name" value="SPERMATOGENESIS- AND OOGENESIS-SPECIFIC BASIC HELIX-LOOP-HELIX-CONTAINING PROTEIN 1"/>
    <property type="match status" value="1"/>
</dbReference>
<dbReference type="GO" id="GO:0046983">
    <property type="term" value="F:protein dimerization activity"/>
    <property type="evidence" value="ECO:0007669"/>
    <property type="project" value="InterPro"/>
</dbReference>
<dbReference type="InterPro" id="IPR036638">
    <property type="entry name" value="HLH_DNA-bd_sf"/>
</dbReference>
<dbReference type="Pfam" id="PF00010">
    <property type="entry name" value="HLH"/>
    <property type="match status" value="1"/>
</dbReference>
<dbReference type="GO" id="GO:0003677">
    <property type="term" value="F:DNA binding"/>
    <property type="evidence" value="ECO:0007669"/>
    <property type="project" value="UniProtKB-KW"/>
</dbReference>
<evidence type="ECO:0000313" key="9">
    <source>
        <dbReference type="EMBL" id="KAF4371489.1"/>
    </source>
</evidence>